<protein>
    <recommendedName>
        <fullName evidence="2">GPN-loop GTPase 3</fullName>
    </recommendedName>
</protein>
<feature type="compositionally biased region" description="Basic and acidic residues" evidence="8">
    <location>
        <begin position="146"/>
        <end position="164"/>
    </location>
</feature>
<keyword evidence="4" id="KW-0378">Hydrolase</keyword>
<dbReference type="SUPFAM" id="SSF52540">
    <property type="entry name" value="P-loop containing nucleoside triphosphate hydrolases"/>
    <property type="match status" value="1"/>
</dbReference>
<dbReference type="FunFam" id="3.40.50.300:FF:000552">
    <property type="entry name" value="GPN-loop GTPase 3"/>
    <property type="match status" value="1"/>
</dbReference>
<feature type="region of interest" description="Disordered" evidence="8">
    <location>
        <begin position="1"/>
        <end position="181"/>
    </location>
</feature>
<comment type="function">
    <text evidence="6">Small GTPase required for proper nuclear import of RNA polymerase II and III (RNAPII and RNAPIII). May act at an RNAP assembly step prior to nuclear import.</text>
</comment>
<dbReference type="GO" id="GO:0000398">
    <property type="term" value="P:mRNA splicing, via spliceosome"/>
    <property type="evidence" value="ECO:0007669"/>
    <property type="project" value="InterPro"/>
</dbReference>
<gene>
    <name evidence="9" type="ORF">MCUN1_003776</name>
</gene>
<dbReference type="Proteomes" id="UP001219933">
    <property type="component" value="Chromosome 5"/>
</dbReference>
<evidence type="ECO:0000256" key="2">
    <source>
        <dbReference type="ARBA" id="ARBA00014587"/>
    </source>
</evidence>
<evidence type="ECO:0000313" key="10">
    <source>
        <dbReference type="Proteomes" id="UP001219933"/>
    </source>
</evidence>
<evidence type="ECO:0000256" key="8">
    <source>
        <dbReference type="SAM" id="MobiDB-lite"/>
    </source>
</evidence>
<dbReference type="PANTHER" id="PTHR21231">
    <property type="entry name" value="XPA-BINDING PROTEIN 1-RELATED"/>
    <property type="match status" value="1"/>
</dbReference>
<dbReference type="Gene3D" id="3.40.50.300">
    <property type="entry name" value="P-loop containing nucleotide triphosphate hydrolases"/>
    <property type="match status" value="1"/>
</dbReference>
<feature type="compositionally biased region" description="Polar residues" evidence="8">
    <location>
        <begin position="23"/>
        <end position="32"/>
    </location>
</feature>
<comment type="subunit">
    <text evidence="7">Heterodimers with GPN1 or GPN2. Binds to RNA polymerase II (RNAPII).</text>
</comment>
<dbReference type="Pfam" id="PF03029">
    <property type="entry name" value="ATP_bind_1"/>
    <property type="match status" value="1"/>
</dbReference>
<dbReference type="Pfam" id="PF04889">
    <property type="entry name" value="Cwf_Cwc_15"/>
    <property type="match status" value="1"/>
</dbReference>
<evidence type="ECO:0000256" key="5">
    <source>
        <dbReference type="ARBA" id="ARBA00023134"/>
    </source>
</evidence>
<dbReference type="CDD" id="cd17872">
    <property type="entry name" value="GPN3"/>
    <property type="match status" value="1"/>
</dbReference>
<dbReference type="GO" id="GO:0005525">
    <property type="term" value="F:GTP binding"/>
    <property type="evidence" value="ECO:0007669"/>
    <property type="project" value="UniProtKB-KW"/>
</dbReference>
<keyword evidence="10" id="KW-1185">Reference proteome</keyword>
<keyword evidence="5" id="KW-0342">GTP-binding</keyword>
<dbReference type="EMBL" id="CP119881">
    <property type="protein sequence ID" value="WFD36885.1"/>
    <property type="molecule type" value="Genomic_DNA"/>
</dbReference>
<dbReference type="AlphaFoldDB" id="A0AAF0J895"/>
<feature type="compositionally biased region" description="Acidic residues" evidence="8">
    <location>
        <begin position="109"/>
        <end position="145"/>
    </location>
</feature>
<evidence type="ECO:0000256" key="1">
    <source>
        <dbReference type="ARBA" id="ARBA00005290"/>
    </source>
</evidence>
<dbReference type="InterPro" id="IPR030228">
    <property type="entry name" value="Gpn3"/>
</dbReference>
<dbReference type="InterPro" id="IPR027417">
    <property type="entry name" value="P-loop_NTPase"/>
</dbReference>
<organism evidence="9 10">
    <name type="scientific">Malassezia cuniculi</name>
    <dbReference type="NCBI Taxonomy" id="948313"/>
    <lineage>
        <taxon>Eukaryota</taxon>
        <taxon>Fungi</taxon>
        <taxon>Dikarya</taxon>
        <taxon>Basidiomycota</taxon>
        <taxon>Ustilaginomycotina</taxon>
        <taxon>Malasseziomycetes</taxon>
        <taxon>Malasseziales</taxon>
        <taxon>Malasseziaceae</taxon>
        <taxon>Malassezia</taxon>
    </lineage>
</organism>
<proteinExistence type="inferred from homology"/>
<dbReference type="InterPro" id="IPR006973">
    <property type="entry name" value="Cwf_Cwc_15"/>
</dbReference>
<evidence type="ECO:0000256" key="4">
    <source>
        <dbReference type="ARBA" id="ARBA00022801"/>
    </source>
</evidence>
<dbReference type="GO" id="GO:0003924">
    <property type="term" value="F:GTPase activity"/>
    <property type="evidence" value="ECO:0007669"/>
    <property type="project" value="TreeGrafter"/>
</dbReference>
<accession>A0AAF0J895</accession>
<evidence type="ECO:0000313" key="9">
    <source>
        <dbReference type="EMBL" id="WFD36885.1"/>
    </source>
</evidence>
<sequence>MSSAHRPTWEPARGKADVGHISHSYSKHSLPSQMHLKFRRPGDTVRRSVQDLKRQLEAGEMRARAARSSEGSEVEEDTKRRKVLADAQSLDADVELHKHASKPDASGEGAEDNADGADGDSGAVEDDEEDDEDYDSEEEDDEEDLLRELEKIKQERAAERERQEAAAGAQDALSREEEIARGNPLLNLEKAVRGDAPARPADTAPKRWDDDLIFRNQAAGADPHALSKRGFVNDLIRTEFHKKFMSVSPAGAGKSTFCASLITHAQSIGRSIHLFNLDPAAERFEYEPTIDIRELISLEDVMEEMDLGPNGGLVYCFDYLLDNLDWLEGELGNFDNDYLLIDCPGQIELYTHFPVMQRFVDVMQQQFGFRACATYLLESHFMDDKAKYFAGVLSAMSAMINLNIPHINVMTKMDLVSSNIREGQPNYIHRRELERYMDPDPLLLADEVNNETNPRFYSLNKAIVHLIEDFSMVSFLPLDLTSEESVERVLSSIDNVVQYGEDEEPIEPKDMQNEEM</sequence>
<dbReference type="InterPro" id="IPR004130">
    <property type="entry name" value="Gpn"/>
</dbReference>
<dbReference type="GO" id="GO:0005681">
    <property type="term" value="C:spliceosomal complex"/>
    <property type="evidence" value="ECO:0007669"/>
    <property type="project" value="InterPro"/>
</dbReference>
<evidence type="ECO:0000256" key="3">
    <source>
        <dbReference type="ARBA" id="ARBA00022741"/>
    </source>
</evidence>
<name>A0AAF0J895_9BASI</name>
<feature type="compositionally biased region" description="Basic and acidic residues" evidence="8">
    <location>
        <begin position="40"/>
        <end position="63"/>
    </location>
</feature>
<keyword evidence="3" id="KW-0547">Nucleotide-binding</keyword>
<evidence type="ECO:0000256" key="6">
    <source>
        <dbReference type="ARBA" id="ARBA00054449"/>
    </source>
</evidence>
<evidence type="ECO:0000256" key="7">
    <source>
        <dbReference type="ARBA" id="ARBA00061952"/>
    </source>
</evidence>
<comment type="similarity">
    <text evidence="1">Belongs to the GPN-loop GTPase family.</text>
</comment>
<reference evidence="9" key="1">
    <citation type="submission" date="2023-03" db="EMBL/GenBank/DDBJ databases">
        <title>Mating type loci evolution in Malassezia.</title>
        <authorList>
            <person name="Coelho M.A."/>
        </authorList>
    </citation>
    <scope>NUCLEOTIDE SEQUENCE</scope>
    <source>
        <strain evidence="9">CBS 11721</strain>
    </source>
</reference>
<dbReference type="PANTHER" id="PTHR21231:SF7">
    <property type="entry name" value="GPN-LOOP GTPASE 3"/>
    <property type="match status" value="1"/>
</dbReference>